<dbReference type="EMBL" id="LT629739">
    <property type="protein sequence ID" value="SDS34381.1"/>
    <property type="molecule type" value="Genomic_DNA"/>
</dbReference>
<gene>
    <name evidence="9" type="ORF">SAMN04489751_1797</name>
</gene>
<evidence type="ECO:0000256" key="1">
    <source>
        <dbReference type="ARBA" id="ARBA00004651"/>
    </source>
</evidence>
<dbReference type="GO" id="GO:0016413">
    <property type="term" value="F:O-acetyltransferase activity"/>
    <property type="evidence" value="ECO:0007669"/>
    <property type="project" value="TreeGrafter"/>
</dbReference>
<comment type="similarity">
    <text evidence="2">Belongs to the acyltransferase 3 family.</text>
</comment>
<dbReference type="Pfam" id="PF01757">
    <property type="entry name" value="Acyl_transf_3"/>
    <property type="match status" value="1"/>
</dbReference>
<comment type="subcellular location">
    <subcellularLocation>
        <location evidence="1">Cell membrane</location>
        <topology evidence="1">Multi-pass membrane protein</topology>
    </subcellularLocation>
</comment>
<reference evidence="9" key="1">
    <citation type="submission" date="2016-10" db="EMBL/GenBank/DDBJ databases">
        <authorList>
            <person name="Varghese N."/>
            <person name="Submissions S."/>
        </authorList>
    </citation>
    <scope>NUCLEOTIDE SEQUENCE [LARGE SCALE GENOMIC DNA]</scope>
    <source>
        <strain evidence="9">DSM 22082</strain>
    </source>
</reference>
<keyword evidence="5 7" id="KW-1133">Transmembrane helix</keyword>
<organism evidence="9 10">
    <name type="scientific">Brevibacterium sandarakinum</name>
    <dbReference type="NCBI Taxonomy" id="629680"/>
    <lineage>
        <taxon>Bacteria</taxon>
        <taxon>Bacillati</taxon>
        <taxon>Actinomycetota</taxon>
        <taxon>Actinomycetes</taxon>
        <taxon>Micrococcales</taxon>
        <taxon>Brevibacteriaceae</taxon>
        <taxon>Brevibacterium</taxon>
    </lineage>
</organism>
<evidence type="ECO:0000256" key="2">
    <source>
        <dbReference type="ARBA" id="ARBA00007400"/>
    </source>
</evidence>
<proteinExistence type="inferred from homology"/>
<dbReference type="AlphaFoldDB" id="A0A1H1RF53"/>
<feature type="domain" description="Acyltransferase 3" evidence="8">
    <location>
        <begin position="12"/>
        <end position="302"/>
    </location>
</feature>
<keyword evidence="6 7" id="KW-0472">Membrane</keyword>
<dbReference type="GO" id="GO:0005886">
    <property type="term" value="C:plasma membrane"/>
    <property type="evidence" value="ECO:0007669"/>
    <property type="project" value="UniProtKB-SubCell"/>
</dbReference>
<dbReference type="PANTHER" id="PTHR40074:SF2">
    <property type="entry name" value="O-ACETYLTRANSFERASE WECH"/>
    <property type="match status" value="1"/>
</dbReference>
<evidence type="ECO:0000256" key="3">
    <source>
        <dbReference type="ARBA" id="ARBA00022475"/>
    </source>
</evidence>
<sequence>MPGNTPPPRALWIDALRGVAILLVMVWHALVIGDDQRVQHGPIWETSVALQGLRMPTLFFLSGLLLPRALEKPVGPYIWGKWTNLVWPYLVWQLIALVQAPDLSLLRLTDWGPHNYLWFMFYLMVYFAVALVLRWMPPIAMLAVALTAFIVLGIVAEEGSQPMRLGIYAVWFFAGAACGRAFAEEKPGFSWDRAIVLFCFLAAGWVNRNVAGLSTNPEANPFVFVYVSVPTVGAAVAAALMFAGHRVFLPLQWVGRHGVIFYTAHFAVQVPIIIGLVDTNFSGPYAAVLGFLASVVVCSLLAALRSVTIVDALFSFPARLLPQAVRRGGRSVATQTSPTASQGGRGS</sequence>
<evidence type="ECO:0000256" key="5">
    <source>
        <dbReference type="ARBA" id="ARBA00022989"/>
    </source>
</evidence>
<evidence type="ECO:0000259" key="8">
    <source>
        <dbReference type="Pfam" id="PF01757"/>
    </source>
</evidence>
<evidence type="ECO:0000256" key="4">
    <source>
        <dbReference type="ARBA" id="ARBA00022692"/>
    </source>
</evidence>
<evidence type="ECO:0000256" key="6">
    <source>
        <dbReference type="ARBA" id="ARBA00023136"/>
    </source>
</evidence>
<keyword evidence="3" id="KW-1003">Cell membrane</keyword>
<feature type="transmembrane region" description="Helical" evidence="7">
    <location>
        <begin position="115"/>
        <end position="132"/>
    </location>
</feature>
<dbReference type="Proteomes" id="UP000199700">
    <property type="component" value="Chromosome"/>
</dbReference>
<feature type="transmembrane region" description="Helical" evidence="7">
    <location>
        <begin position="139"/>
        <end position="156"/>
    </location>
</feature>
<protein>
    <submittedName>
        <fullName evidence="9">Fucose 4-O-acetylase</fullName>
    </submittedName>
</protein>
<keyword evidence="10" id="KW-1185">Reference proteome</keyword>
<feature type="transmembrane region" description="Helical" evidence="7">
    <location>
        <begin position="194"/>
        <end position="211"/>
    </location>
</feature>
<evidence type="ECO:0000313" key="10">
    <source>
        <dbReference type="Proteomes" id="UP000199700"/>
    </source>
</evidence>
<dbReference type="GO" id="GO:0009246">
    <property type="term" value="P:enterobacterial common antigen biosynthetic process"/>
    <property type="evidence" value="ECO:0007669"/>
    <property type="project" value="TreeGrafter"/>
</dbReference>
<evidence type="ECO:0000313" key="9">
    <source>
        <dbReference type="EMBL" id="SDS34381.1"/>
    </source>
</evidence>
<evidence type="ECO:0000256" key="7">
    <source>
        <dbReference type="SAM" id="Phobius"/>
    </source>
</evidence>
<feature type="transmembrane region" description="Helical" evidence="7">
    <location>
        <begin position="12"/>
        <end position="33"/>
    </location>
</feature>
<dbReference type="OrthoDB" id="3265718at2"/>
<name>A0A1H1RF53_BRESA</name>
<accession>A0A1H1RF53</accession>
<dbReference type="STRING" id="629680.SAMN04489751_1797"/>
<feature type="transmembrane region" description="Helical" evidence="7">
    <location>
        <begin position="259"/>
        <end position="277"/>
    </location>
</feature>
<dbReference type="InterPro" id="IPR002656">
    <property type="entry name" value="Acyl_transf_3_dom"/>
</dbReference>
<keyword evidence="4 7" id="KW-0812">Transmembrane</keyword>
<dbReference type="PANTHER" id="PTHR40074">
    <property type="entry name" value="O-ACETYLTRANSFERASE WECH"/>
    <property type="match status" value="1"/>
</dbReference>
<dbReference type="RefSeq" id="WP_092104945.1">
    <property type="nucleotide sequence ID" value="NZ_LT629739.1"/>
</dbReference>
<feature type="transmembrane region" description="Helical" evidence="7">
    <location>
        <begin position="283"/>
        <end position="304"/>
    </location>
</feature>
<feature type="transmembrane region" description="Helical" evidence="7">
    <location>
        <begin position="162"/>
        <end position="182"/>
    </location>
</feature>
<feature type="transmembrane region" description="Helical" evidence="7">
    <location>
        <begin position="223"/>
        <end position="247"/>
    </location>
</feature>